<evidence type="ECO:0000256" key="4">
    <source>
        <dbReference type="ARBA" id="ARBA00022692"/>
    </source>
</evidence>
<dbReference type="PROSITE" id="PS50929">
    <property type="entry name" value="ABC_TM1F"/>
    <property type="match status" value="1"/>
</dbReference>
<dbReference type="InterPro" id="IPR003593">
    <property type="entry name" value="AAA+_ATPase"/>
</dbReference>
<dbReference type="InterPro" id="IPR003439">
    <property type="entry name" value="ABC_transporter-like_ATP-bd"/>
</dbReference>
<dbReference type="FunFam" id="3.40.50.300:FF:000221">
    <property type="entry name" value="Multidrug ABC transporter ATP-binding protein"/>
    <property type="match status" value="1"/>
</dbReference>
<dbReference type="EMBL" id="QRSS01000038">
    <property type="protein sequence ID" value="RGQ02221.1"/>
    <property type="molecule type" value="Genomic_DNA"/>
</dbReference>
<organism evidence="12 13">
    <name type="scientific">Blautia obeum</name>
    <dbReference type="NCBI Taxonomy" id="40520"/>
    <lineage>
        <taxon>Bacteria</taxon>
        <taxon>Bacillati</taxon>
        <taxon>Bacillota</taxon>
        <taxon>Clostridia</taxon>
        <taxon>Lachnospirales</taxon>
        <taxon>Lachnospiraceae</taxon>
        <taxon>Blautia</taxon>
    </lineage>
</organism>
<evidence type="ECO:0000256" key="6">
    <source>
        <dbReference type="ARBA" id="ARBA00022840"/>
    </source>
</evidence>
<keyword evidence="7 9" id="KW-1133">Transmembrane helix</keyword>
<gene>
    <name evidence="12" type="ORF">DWZ12_16430</name>
</gene>
<dbReference type="CDD" id="cd07346">
    <property type="entry name" value="ABC_6TM_exporters"/>
    <property type="match status" value="1"/>
</dbReference>
<dbReference type="InterPro" id="IPR017871">
    <property type="entry name" value="ABC_transporter-like_CS"/>
</dbReference>
<dbReference type="PROSITE" id="PS00211">
    <property type="entry name" value="ABC_TRANSPORTER_1"/>
    <property type="match status" value="1"/>
</dbReference>
<evidence type="ECO:0000256" key="7">
    <source>
        <dbReference type="ARBA" id="ARBA00022989"/>
    </source>
</evidence>
<dbReference type="SMART" id="SM00382">
    <property type="entry name" value="AAA"/>
    <property type="match status" value="1"/>
</dbReference>
<name>A0A411ZHB6_9FIRM</name>
<feature type="transmembrane region" description="Helical" evidence="9">
    <location>
        <begin position="251"/>
        <end position="273"/>
    </location>
</feature>
<dbReference type="GO" id="GO:0015421">
    <property type="term" value="F:ABC-type oligopeptide transporter activity"/>
    <property type="evidence" value="ECO:0007669"/>
    <property type="project" value="TreeGrafter"/>
</dbReference>
<dbReference type="Gene3D" id="3.40.50.300">
    <property type="entry name" value="P-loop containing nucleotide triphosphate hydrolases"/>
    <property type="match status" value="1"/>
</dbReference>
<dbReference type="Proteomes" id="UP000283585">
    <property type="component" value="Unassembled WGS sequence"/>
</dbReference>
<keyword evidence="8 9" id="KW-0472">Membrane</keyword>
<feature type="transmembrane region" description="Helical" evidence="9">
    <location>
        <begin position="20"/>
        <end position="43"/>
    </location>
</feature>
<evidence type="ECO:0000259" key="11">
    <source>
        <dbReference type="PROSITE" id="PS50929"/>
    </source>
</evidence>
<evidence type="ECO:0000256" key="5">
    <source>
        <dbReference type="ARBA" id="ARBA00022741"/>
    </source>
</evidence>
<dbReference type="InterPro" id="IPR039421">
    <property type="entry name" value="Type_1_exporter"/>
</dbReference>
<accession>A0A411ZHB6</accession>
<dbReference type="GO" id="GO:0005524">
    <property type="term" value="F:ATP binding"/>
    <property type="evidence" value="ECO:0007669"/>
    <property type="project" value="UniProtKB-KW"/>
</dbReference>
<evidence type="ECO:0000313" key="13">
    <source>
        <dbReference type="Proteomes" id="UP000283585"/>
    </source>
</evidence>
<dbReference type="RefSeq" id="WP_118045021.1">
    <property type="nucleotide sequence ID" value="NZ_QRSS01000038.1"/>
</dbReference>
<proteinExistence type="predicted"/>
<dbReference type="InterPro" id="IPR036640">
    <property type="entry name" value="ABC1_TM_sf"/>
</dbReference>
<evidence type="ECO:0000256" key="3">
    <source>
        <dbReference type="ARBA" id="ARBA00022475"/>
    </source>
</evidence>
<keyword evidence="2" id="KW-0813">Transport</keyword>
<dbReference type="Pfam" id="PF00664">
    <property type="entry name" value="ABC_membrane"/>
    <property type="match status" value="1"/>
</dbReference>
<evidence type="ECO:0000256" key="2">
    <source>
        <dbReference type="ARBA" id="ARBA00022448"/>
    </source>
</evidence>
<evidence type="ECO:0000256" key="8">
    <source>
        <dbReference type="ARBA" id="ARBA00023136"/>
    </source>
</evidence>
<feature type="transmembrane region" description="Helical" evidence="9">
    <location>
        <begin position="285"/>
        <end position="304"/>
    </location>
</feature>
<dbReference type="AlphaFoldDB" id="A0A411ZHB6"/>
<evidence type="ECO:0000259" key="10">
    <source>
        <dbReference type="PROSITE" id="PS50893"/>
    </source>
</evidence>
<keyword evidence="3" id="KW-1003">Cell membrane</keyword>
<keyword evidence="4 9" id="KW-0812">Transmembrane</keyword>
<evidence type="ECO:0000313" key="12">
    <source>
        <dbReference type="EMBL" id="RGQ02221.1"/>
    </source>
</evidence>
<dbReference type="InterPro" id="IPR011527">
    <property type="entry name" value="ABC1_TM_dom"/>
</dbReference>
<evidence type="ECO:0000256" key="9">
    <source>
        <dbReference type="SAM" id="Phobius"/>
    </source>
</evidence>
<feature type="transmembrane region" description="Helical" evidence="9">
    <location>
        <begin position="167"/>
        <end position="185"/>
    </location>
</feature>
<dbReference type="PROSITE" id="PS50893">
    <property type="entry name" value="ABC_TRANSPORTER_2"/>
    <property type="match status" value="1"/>
</dbReference>
<sequence length="593" mass="65902">MKKQSNLSRLLETVGSHKYLTYTSWVLSAISALIALVPFYYIWKMIKEVLEVAPNFDQAQNLTGNGWMAVLFAVIAVFVYIAGLMCSHLGAFRIATNLRIQTMEHIVKLPLGFAESFGSGKLRKIVNESSAATETYLAHQLPDRANAIATPCGLLVLLFVFDWRLGLLSLVPVVLGFLIMMAMTGKQMQEKMKEYQNALDDMSNEAVEYVRGIPVVKTFGQTIFSFKKFKDSIDRYKVWVIAYTRQLRTPMMFYTAAINGVFATLIAGGLLLTQDGVTSGFLLDLIFYIIITPVISVTLTRIMFQSENAMIVDDALQRIDSVLHLKPLEETKHSKHPQNASVELKSVHFSYDGEKEVLKDISLTIPAGQTVAFVGPSGGGKTTLANLISRFFDPQSGMVKIGGVNVKDIPKEELMNTVSFVFQNSRLIKASILENVRMGKPEAAREEVLTALHHAQCDDILEKLPQGVDTVIGTKGVYLSGGEQQRIAIARVMLKNAPIIILDEATAFADPDNESRVQAAFSRLSEGKTVIMIAHRLSTVTNVDQIFVICDGRVAECGNSRELLAKDGIFSRMWKNYQTSVQWKVTKEVTNYK</sequence>
<feature type="transmembrane region" description="Helical" evidence="9">
    <location>
        <begin position="67"/>
        <end position="92"/>
    </location>
</feature>
<feature type="domain" description="ABC transporter" evidence="10">
    <location>
        <begin position="342"/>
        <end position="576"/>
    </location>
</feature>
<keyword evidence="6 12" id="KW-0067">ATP-binding</keyword>
<dbReference type="SUPFAM" id="SSF52540">
    <property type="entry name" value="P-loop containing nucleoside triphosphate hydrolases"/>
    <property type="match status" value="1"/>
</dbReference>
<keyword evidence="5" id="KW-0547">Nucleotide-binding</keyword>
<protein>
    <submittedName>
        <fullName evidence="12">ABC transporter ATP-binding protein</fullName>
    </submittedName>
</protein>
<comment type="subcellular location">
    <subcellularLocation>
        <location evidence="1">Cell membrane</location>
        <topology evidence="1">Multi-pass membrane protein</topology>
    </subcellularLocation>
</comment>
<dbReference type="GO" id="GO:0005886">
    <property type="term" value="C:plasma membrane"/>
    <property type="evidence" value="ECO:0007669"/>
    <property type="project" value="UniProtKB-SubCell"/>
</dbReference>
<dbReference type="PANTHER" id="PTHR43394">
    <property type="entry name" value="ATP-DEPENDENT PERMEASE MDL1, MITOCHONDRIAL"/>
    <property type="match status" value="1"/>
</dbReference>
<evidence type="ECO:0000256" key="1">
    <source>
        <dbReference type="ARBA" id="ARBA00004651"/>
    </source>
</evidence>
<feature type="domain" description="ABC transmembrane type-1" evidence="11">
    <location>
        <begin position="26"/>
        <end position="283"/>
    </location>
</feature>
<reference evidence="12 13" key="1">
    <citation type="submission" date="2018-08" db="EMBL/GenBank/DDBJ databases">
        <title>A genome reference for cultivated species of the human gut microbiota.</title>
        <authorList>
            <person name="Zou Y."/>
            <person name="Xue W."/>
            <person name="Luo G."/>
        </authorList>
    </citation>
    <scope>NUCLEOTIDE SEQUENCE [LARGE SCALE GENOMIC DNA]</scope>
    <source>
        <strain evidence="12 13">AF29-2BH</strain>
    </source>
</reference>
<comment type="caution">
    <text evidence="12">The sequence shown here is derived from an EMBL/GenBank/DDBJ whole genome shotgun (WGS) entry which is preliminary data.</text>
</comment>
<dbReference type="Gene3D" id="1.20.1560.10">
    <property type="entry name" value="ABC transporter type 1, transmembrane domain"/>
    <property type="match status" value="1"/>
</dbReference>
<dbReference type="GO" id="GO:0016887">
    <property type="term" value="F:ATP hydrolysis activity"/>
    <property type="evidence" value="ECO:0007669"/>
    <property type="project" value="InterPro"/>
</dbReference>
<dbReference type="InterPro" id="IPR027417">
    <property type="entry name" value="P-loop_NTPase"/>
</dbReference>
<dbReference type="Pfam" id="PF00005">
    <property type="entry name" value="ABC_tran"/>
    <property type="match status" value="1"/>
</dbReference>
<dbReference type="SUPFAM" id="SSF90123">
    <property type="entry name" value="ABC transporter transmembrane region"/>
    <property type="match status" value="1"/>
</dbReference>
<dbReference type="PANTHER" id="PTHR43394:SF1">
    <property type="entry name" value="ATP-BINDING CASSETTE SUB-FAMILY B MEMBER 10, MITOCHONDRIAL"/>
    <property type="match status" value="1"/>
</dbReference>